<dbReference type="OrthoDB" id="3178131at2"/>
<feature type="domain" description="HTH luxR-type" evidence="4">
    <location>
        <begin position="906"/>
        <end position="971"/>
    </location>
</feature>
<dbReference type="EMBL" id="VCHX02000045">
    <property type="protein sequence ID" value="TPQ23554.1"/>
    <property type="molecule type" value="Genomic_DNA"/>
</dbReference>
<evidence type="ECO:0000256" key="1">
    <source>
        <dbReference type="ARBA" id="ARBA00022741"/>
    </source>
</evidence>
<comment type="caution">
    <text evidence="5">The sequence shown here is derived from an EMBL/GenBank/DDBJ whole genome shotgun (WGS) entry which is preliminary data.</text>
</comment>
<dbReference type="PANTHER" id="PTHR16305">
    <property type="entry name" value="TESTICULAR SOLUBLE ADENYLYL CYCLASE"/>
    <property type="match status" value="1"/>
</dbReference>
<dbReference type="GO" id="GO:0005737">
    <property type="term" value="C:cytoplasm"/>
    <property type="evidence" value="ECO:0007669"/>
    <property type="project" value="TreeGrafter"/>
</dbReference>
<dbReference type="CDD" id="cd06170">
    <property type="entry name" value="LuxR_C_like"/>
    <property type="match status" value="1"/>
</dbReference>
<dbReference type="InterPro" id="IPR027417">
    <property type="entry name" value="P-loop_NTPase"/>
</dbReference>
<dbReference type="GO" id="GO:0005524">
    <property type="term" value="F:ATP binding"/>
    <property type="evidence" value="ECO:0007669"/>
    <property type="project" value="UniProtKB-KW"/>
</dbReference>
<dbReference type="PROSITE" id="PS50043">
    <property type="entry name" value="HTH_LUXR_2"/>
    <property type="match status" value="1"/>
</dbReference>
<dbReference type="InterPro" id="IPR041664">
    <property type="entry name" value="AAA_16"/>
</dbReference>
<dbReference type="GO" id="GO:0003677">
    <property type="term" value="F:DNA binding"/>
    <property type="evidence" value="ECO:0007669"/>
    <property type="project" value="InterPro"/>
</dbReference>
<organism evidence="5 6">
    <name type="scientific">Streptomyces sporangiiformans</name>
    <dbReference type="NCBI Taxonomy" id="2315329"/>
    <lineage>
        <taxon>Bacteria</taxon>
        <taxon>Bacillati</taxon>
        <taxon>Actinomycetota</taxon>
        <taxon>Actinomycetes</taxon>
        <taxon>Kitasatosporales</taxon>
        <taxon>Streptomycetaceae</taxon>
        <taxon>Streptomyces</taxon>
    </lineage>
</organism>
<evidence type="ECO:0000259" key="4">
    <source>
        <dbReference type="PROSITE" id="PS50043"/>
    </source>
</evidence>
<keyword evidence="2" id="KW-0067">ATP-binding</keyword>
<dbReference type="RefSeq" id="WP_119098885.1">
    <property type="nucleotide sequence ID" value="NZ_QXMJ01000045.1"/>
</dbReference>
<evidence type="ECO:0000313" key="6">
    <source>
        <dbReference type="Proteomes" id="UP000317378"/>
    </source>
</evidence>
<dbReference type="SUPFAM" id="SSF52540">
    <property type="entry name" value="P-loop containing nucleoside triphosphate hydrolases"/>
    <property type="match status" value="1"/>
</dbReference>
<accession>A0A505DQJ8</accession>
<dbReference type="Pfam" id="PF13191">
    <property type="entry name" value="AAA_16"/>
    <property type="match status" value="1"/>
</dbReference>
<name>A0A505DQJ8_9ACTN</name>
<keyword evidence="6" id="KW-1185">Reference proteome</keyword>
<dbReference type="GO" id="GO:0004016">
    <property type="term" value="F:adenylate cyclase activity"/>
    <property type="evidence" value="ECO:0007669"/>
    <property type="project" value="TreeGrafter"/>
</dbReference>
<dbReference type="Gene3D" id="1.10.10.10">
    <property type="entry name" value="Winged helix-like DNA-binding domain superfamily/Winged helix DNA-binding domain"/>
    <property type="match status" value="1"/>
</dbReference>
<dbReference type="Pfam" id="PF00196">
    <property type="entry name" value="GerE"/>
    <property type="match status" value="1"/>
</dbReference>
<dbReference type="PRINTS" id="PR00038">
    <property type="entry name" value="HTHLUXR"/>
</dbReference>
<keyword evidence="1" id="KW-0547">Nucleotide-binding</keyword>
<dbReference type="SUPFAM" id="SSF46894">
    <property type="entry name" value="C-terminal effector domain of the bipartite response regulators"/>
    <property type="match status" value="1"/>
</dbReference>
<dbReference type="Proteomes" id="UP000317378">
    <property type="component" value="Unassembled WGS sequence"/>
</dbReference>
<gene>
    <name evidence="5" type="ORF">FGD71_003495</name>
</gene>
<dbReference type="AlphaFoldDB" id="A0A505DQJ8"/>
<reference evidence="5 6" key="1">
    <citation type="submission" date="2019-06" db="EMBL/GenBank/DDBJ databases">
        <title>Streptomyces sporangiiformans sp. nov., a novel actinomycete isolated from soil in Mount Song.</title>
        <authorList>
            <person name="Han L."/>
        </authorList>
    </citation>
    <scope>NUCLEOTIDE SEQUENCE [LARGE SCALE GENOMIC DNA]</scope>
    <source>
        <strain evidence="5 6">NEAU-SSA 1</strain>
    </source>
</reference>
<dbReference type="InterPro" id="IPR016032">
    <property type="entry name" value="Sig_transdc_resp-reg_C-effctor"/>
</dbReference>
<evidence type="ECO:0000313" key="5">
    <source>
        <dbReference type="EMBL" id="TPQ23554.1"/>
    </source>
</evidence>
<protein>
    <submittedName>
        <fullName evidence="5">LuxR family transcriptional regulator</fullName>
    </submittedName>
</protein>
<sequence length="976" mass="104950">MTGRNSNASHHRARLTATTPSLDGRADTKRHRAGLAERETELTSVTAALRTAAEGHGSVVVVQGPLGVGKSALLGAVSGLGAPSDILTLRAQAAAAEHDFSFGVVRQLIEPALGFPRSTRTIHGFDGDAADAGLVLSAEALGDQASTWPEEKLKRALSGLVALVGDMSRDRTTLLLVDDLHWADVESLQMLCRLARTVPNQRILLVCTLLTGDVGAEQPLVRELLSLAEHTLGPANLRLDSTRFVVEEHYGTSADEEFVRACHERSGGNPLFLRSILTEAQHHDLKPVTAHAADASVLRPSLLQRRLLVFLKSLPDPVRRSAFAMTVLDGNTDPYLLIRLTGLDPVRQADSLRALKDVGLIADPRRPVFTHPVVRDAVEECMELEERTALRVIAAKLLHQSGHPIEQAAEQLMAVATPQDRRATRILRAAAVIAMRRGAPRDAAGYLRRALLNNTSVGPERGRLLIDLAAAERSFATAASMGHLLEAVPLLDSVQERAAAVTDLIAPVLMNPASFQVEELLHRVAADLAQIGSSSATDHELALRLEARQRFLRRYDPLGVKDAIQRLDSLGTRPLMRTRGGRELLAVLLDASAAAHAASAAELAPLATQLLHFEQPSHAHVHTPLPLAVHVLTAAEQTEVAAWWLNSAYQVAVNRGDNVELAVIRAEQALVSLALGDVADAKTKVRQAKALAGGGLHGLPVACVTLVAFVALKTSEPKLAERILRKSRLDMEHPCLAAQSAVAQGSIAARMGMAERSLDHFLRAGNLLAQMGWRNPAFLPWARYAALIHHRLGDTARATELILNEVEAARSWGAPVTLAQTLAAQGRVTAGRAGIEHLEESLEILEKSGNRYELCKVLNLLGQRLGPKDTKGRAALVRALKLSKEYDIPWLTEKIQSGLGAKTSMADADSAPLTPSERKVARLAASGLSNQEIADDLAISRRMIERHLTSSYRKLSIEGRSDLAAALGMEGADSGA</sequence>
<evidence type="ECO:0000256" key="3">
    <source>
        <dbReference type="SAM" id="MobiDB-lite"/>
    </source>
</evidence>
<proteinExistence type="predicted"/>
<dbReference type="PANTHER" id="PTHR16305:SF35">
    <property type="entry name" value="TRANSCRIPTIONAL ACTIVATOR DOMAIN"/>
    <property type="match status" value="1"/>
</dbReference>
<dbReference type="InterPro" id="IPR036388">
    <property type="entry name" value="WH-like_DNA-bd_sf"/>
</dbReference>
<dbReference type="InterPro" id="IPR000792">
    <property type="entry name" value="Tscrpt_reg_LuxR_C"/>
</dbReference>
<feature type="region of interest" description="Disordered" evidence="3">
    <location>
        <begin position="1"/>
        <end position="35"/>
    </location>
</feature>
<evidence type="ECO:0000256" key="2">
    <source>
        <dbReference type="ARBA" id="ARBA00022840"/>
    </source>
</evidence>
<dbReference type="GO" id="GO:0006355">
    <property type="term" value="P:regulation of DNA-templated transcription"/>
    <property type="evidence" value="ECO:0007669"/>
    <property type="project" value="InterPro"/>
</dbReference>
<dbReference type="SMART" id="SM00421">
    <property type="entry name" value="HTH_LUXR"/>
    <property type="match status" value="1"/>
</dbReference>